<dbReference type="Proteomes" id="UP000784294">
    <property type="component" value="Unassembled WGS sequence"/>
</dbReference>
<keyword evidence="3 4" id="KW-0694">RNA-binding</keyword>
<dbReference type="GO" id="GO:0000049">
    <property type="term" value="F:tRNA binding"/>
    <property type="evidence" value="ECO:0007669"/>
    <property type="project" value="UniProtKB-UniRule"/>
</dbReference>
<dbReference type="InterPro" id="IPR051270">
    <property type="entry name" value="Tyrosine-tRNA_ligase_regulator"/>
</dbReference>
<dbReference type="InterPro" id="IPR002547">
    <property type="entry name" value="tRNA-bd_dom"/>
</dbReference>
<evidence type="ECO:0000259" key="5">
    <source>
        <dbReference type="PROSITE" id="PS50886"/>
    </source>
</evidence>
<dbReference type="EMBL" id="CAAALY010275835">
    <property type="protein sequence ID" value="VEL42682.1"/>
    <property type="molecule type" value="Genomic_DNA"/>
</dbReference>
<dbReference type="PANTHER" id="PTHR11586:SF43">
    <property type="entry name" value="TYROSINE--TRNA LIGASE, CYTOPLASMIC"/>
    <property type="match status" value="1"/>
</dbReference>
<proteinExistence type="predicted"/>
<accession>A0A3S5FH72</accession>
<dbReference type="OrthoDB" id="197206at2759"/>
<dbReference type="InterPro" id="IPR012340">
    <property type="entry name" value="NA-bd_OB-fold"/>
</dbReference>
<evidence type="ECO:0000256" key="4">
    <source>
        <dbReference type="PROSITE-ProRule" id="PRU00209"/>
    </source>
</evidence>
<evidence type="ECO:0000256" key="2">
    <source>
        <dbReference type="ARBA" id="ARBA00022555"/>
    </source>
</evidence>
<dbReference type="Gene3D" id="2.40.50.140">
    <property type="entry name" value="Nucleic acid-binding proteins"/>
    <property type="match status" value="1"/>
</dbReference>
<evidence type="ECO:0000256" key="1">
    <source>
        <dbReference type="ARBA" id="ARBA00022490"/>
    </source>
</evidence>
<keyword evidence="1" id="KW-0963">Cytoplasm</keyword>
<reference evidence="6" key="1">
    <citation type="submission" date="2018-11" db="EMBL/GenBank/DDBJ databases">
        <authorList>
            <consortium name="Pathogen Informatics"/>
        </authorList>
    </citation>
    <scope>NUCLEOTIDE SEQUENCE</scope>
</reference>
<keyword evidence="7" id="KW-1185">Reference proteome</keyword>
<dbReference type="PROSITE" id="PS50886">
    <property type="entry name" value="TRBD"/>
    <property type="match status" value="1"/>
</dbReference>
<dbReference type="Pfam" id="PF01588">
    <property type="entry name" value="tRNA_bind"/>
    <property type="match status" value="1"/>
</dbReference>
<dbReference type="PANTHER" id="PTHR11586">
    <property type="entry name" value="TRNA-AMINOACYLATION COFACTOR ARC1 FAMILY MEMBER"/>
    <property type="match status" value="1"/>
</dbReference>
<evidence type="ECO:0000256" key="3">
    <source>
        <dbReference type="ARBA" id="ARBA00022884"/>
    </source>
</evidence>
<name>A0A3S5FH72_9PLAT</name>
<comment type="caution">
    <text evidence="6">The sequence shown here is derived from an EMBL/GenBank/DDBJ whole genome shotgun (WGS) entry which is preliminary data.</text>
</comment>
<dbReference type="GO" id="GO:0004831">
    <property type="term" value="F:tyrosine-tRNA ligase activity"/>
    <property type="evidence" value="ECO:0007669"/>
    <property type="project" value="TreeGrafter"/>
</dbReference>
<feature type="domain" description="TRNA-binding" evidence="5">
    <location>
        <begin position="73"/>
        <end position="178"/>
    </location>
</feature>
<protein>
    <recommendedName>
        <fullName evidence="5">tRNA-binding domain-containing protein</fullName>
    </recommendedName>
</protein>
<dbReference type="SUPFAM" id="SSF50249">
    <property type="entry name" value="Nucleic acid-binding proteins"/>
    <property type="match status" value="1"/>
</dbReference>
<organism evidence="6 7">
    <name type="scientific">Protopolystoma xenopodis</name>
    <dbReference type="NCBI Taxonomy" id="117903"/>
    <lineage>
        <taxon>Eukaryota</taxon>
        <taxon>Metazoa</taxon>
        <taxon>Spiralia</taxon>
        <taxon>Lophotrochozoa</taxon>
        <taxon>Platyhelminthes</taxon>
        <taxon>Monogenea</taxon>
        <taxon>Polyopisthocotylea</taxon>
        <taxon>Polystomatidea</taxon>
        <taxon>Polystomatidae</taxon>
        <taxon>Protopolystoma</taxon>
    </lineage>
</organism>
<evidence type="ECO:0000313" key="7">
    <source>
        <dbReference type="Proteomes" id="UP000784294"/>
    </source>
</evidence>
<sequence>MHRLVELISQKLAYLSKLDPQSIVNTEINLLRDNLRLNEAISSLKGHLLHLEVKCGPATVRSQISPENEPKFGFSNLLFRVGRIVDVDKHPNADSLYVEKVDFGGGDIRTVVSGLVKFVSRESMHQRIAIFLYNLKPVKIRGVESQAMLMCASGEEGMDVEPLIIENCADIKLGTRVLIDGSFGMSTLNSVFY</sequence>
<gene>
    <name evidence="6" type="ORF">PXEA_LOCUS36122</name>
</gene>
<keyword evidence="2 4" id="KW-0820">tRNA-binding</keyword>
<dbReference type="AlphaFoldDB" id="A0A3S5FH72"/>
<evidence type="ECO:0000313" key="6">
    <source>
        <dbReference type="EMBL" id="VEL42682.1"/>
    </source>
</evidence>